<proteinExistence type="predicted"/>
<feature type="transmembrane region" description="Helical" evidence="1">
    <location>
        <begin position="38"/>
        <end position="58"/>
    </location>
</feature>
<protein>
    <submittedName>
        <fullName evidence="2">Uncharacterized protein</fullName>
    </submittedName>
</protein>
<organism evidence="2">
    <name type="scientific">Rhizophora mucronata</name>
    <name type="common">Asiatic mangrove</name>
    <dbReference type="NCBI Taxonomy" id="61149"/>
    <lineage>
        <taxon>Eukaryota</taxon>
        <taxon>Viridiplantae</taxon>
        <taxon>Streptophyta</taxon>
        <taxon>Embryophyta</taxon>
        <taxon>Tracheophyta</taxon>
        <taxon>Spermatophyta</taxon>
        <taxon>Magnoliopsida</taxon>
        <taxon>eudicotyledons</taxon>
        <taxon>Gunneridae</taxon>
        <taxon>Pentapetalae</taxon>
        <taxon>rosids</taxon>
        <taxon>fabids</taxon>
        <taxon>Malpighiales</taxon>
        <taxon>Rhizophoraceae</taxon>
        <taxon>Rhizophora</taxon>
    </lineage>
</organism>
<evidence type="ECO:0000313" key="2">
    <source>
        <dbReference type="EMBL" id="MBX41591.1"/>
    </source>
</evidence>
<keyword evidence="1" id="KW-0812">Transmembrane</keyword>
<accession>A0A2P2NGI2</accession>
<dbReference type="EMBL" id="GGEC01061107">
    <property type="protein sequence ID" value="MBX41591.1"/>
    <property type="molecule type" value="Transcribed_RNA"/>
</dbReference>
<keyword evidence="1" id="KW-1133">Transmembrane helix</keyword>
<sequence length="59" mass="6744">MEVTVCICHFFLSPHCLYSCLTSIFFTNHFTKIELSCLVQICSYMLLVLDSVGVFSIFV</sequence>
<evidence type="ECO:0000256" key="1">
    <source>
        <dbReference type="SAM" id="Phobius"/>
    </source>
</evidence>
<keyword evidence="1" id="KW-0472">Membrane</keyword>
<name>A0A2P2NGI2_RHIMU</name>
<feature type="transmembrane region" description="Helical" evidence="1">
    <location>
        <begin position="7"/>
        <end position="26"/>
    </location>
</feature>
<reference evidence="2" key="1">
    <citation type="submission" date="2018-02" db="EMBL/GenBank/DDBJ databases">
        <title>Rhizophora mucronata_Transcriptome.</title>
        <authorList>
            <person name="Meera S.P."/>
            <person name="Sreeshan A."/>
            <person name="Augustine A."/>
        </authorList>
    </citation>
    <scope>NUCLEOTIDE SEQUENCE</scope>
    <source>
        <tissue evidence="2">Leaf</tissue>
    </source>
</reference>
<dbReference type="AlphaFoldDB" id="A0A2P2NGI2"/>